<keyword evidence="2" id="KW-0732">Signal</keyword>
<dbReference type="GO" id="GO:0008800">
    <property type="term" value="F:beta-lactamase activity"/>
    <property type="evidence" value="ECO:0007669"/>
    <property type="project" value="InterPro"/>
</dbReference>
<gene>
    <name evidence="11" type="ORF">COX26_02140</name>
</gene>
<keyword evidence="4" id="KW-0133">Cell shape</keyword>
<dbReference type="Proteomes" id="UP000228812">
    <property type="component" value="Unassembled WGS sequence"/>
</dbReference>
<dbReference type="InterPro" id="IPR001967">
    <property type="entry name" value="Peptidase_S11_N"/>
</dbReference>
<comment type="similarity">
    <text evidence="1 9">Belongs to the peptidase S11 family.</text>
</comment>
<accession>A0A2G9Z9H5</accession>
<feature type="active site" evidence="7">
    <location>
        <position position="167"/>
    </location>
</feature>
<dbReference type="GO" id="GO:0009002">
    <property type="term" value="F:serine-type D-Ala-D-Ala carboxypeptidase activity"/>
    <property type="evidence" value="ECO:0007669"/>
    <property type="project" value="InterPro"/>
</dbReference>
<evidence type="ECO:0000256" key="1">
    <source>
        <dbReference type="ARBA" id="ARBA00007164"/>
    </source>
</evidence>
<evidence type="ECO:0000256" key="6">
    <source>
        <dbReference type="ARBA" id="ARBA00023316"/>
    </source>
</evidence>
<dbReference type="GO" id="GO:0006508">
    <property type="term" value="P:proteolysis"/>
    <property type="evidence" value="ECO:0007669"/>
    <property type="project" value="InterPro"/>
</dbReference>
<name>A0A2G9Z9H5_9BACT</name>
<evidence type="ECO:0000256" key="2">
    <source>
        <dbReference type="ARBA" id="ARBA00022729"/>
    </source>
</evidence>
<reference evidence="11 12" key="1">
    <citation type="submission" date="2017-09" db="EMBL/GenBank/DDBJ databases">
        <title>Depth-based differentiation of microbial function through sediment-hosted aquifers and enrichment of novel symbionts in the deep terrestrial subsurface.</title>
        <authorList>
            <person name="Probst A.J."/>
            <person name="Ladd B."/>
            <person name="Jarett J.K."/>
            <person name="Geller-Mcgrath D.E."/>
            <person name="Sieber C.M."/>
            <person name="Emerson J.B."/>
            <person name="Anantharaman K."/>
            <person name="Thomas B.C."/>
            <person name="Malmstrom R."/>
            <person name="Stieglmeier M."/>
            <person name="Klingl A."/>
            <person name="Woyke T."/>
            <person name="Ryan C.M."/>
            <person name="Banfield J.F."/>
        </authorList>
    </citation>
    <scope>NUCLEOTIDE SEQUENCE [LARGE SCALE GENOMIC DNA]</scope>
    <source>
        <strain evidence="11">CG23_combo_of_CG06-09_8_20_14_all_54_14</strain>
    </source>
</reference>
<comment type="caution">
    <text evidence="11">The sequence shown here is derived from an EMBL/GenBank/DDBJ whole genome shotgun (WGS) entry which is preliminary data.</text>
</comment>
<keyword evidence="5" id="KW-0573">Peptidoglycan synthesis</keyword>
<feature type="active site" description="Acyl-ester intermediate" evidence="7">
    <location>
        <position position="112"/>
    </location>
</feature>
<dbReference type="PANTHER" id="PTHR35333">
    <property type="entry name" value="BETA-LACTAMASE"/>
    <property type="match status" value="1"/>
</dbReference>
<evidence type="ECO:0000256" key="3">
    <source>
        <dbReference type="ARBA" id="ARBA00022801"/>
    </source>
</evidence>
<dbReference type="SUPFAM" id="SSF56601">
    <property type="entry name" value="beta-lactamase/transpeptidase-like"/>
    <property type="match status" value="1"/>
</dbReference>
<feature type="active site" description="Proton acceptor" evidence="7">
    <location>
        <position position="115"/>
    </location>
</feature>
<evidence type="ECO:0000259" key="10">
    <source>
        <dbReference type="Pfam" id="PF00768"/>
    </source>
</evidence>
<keyword evidence="3" id="KW-0378">Hydrolase</keyword>
<keyword evidence="6" id="KW-0961">Cell wall biogenesis/degradation</keyword>
<dbReference type="PANTHER" id="PTHR35333:SF3">
    <property type="entry name" value="BETA-LACTAMASE-TYPE TRANSPEPTIDASE FOLD CONTAINING PROTEIN"/>
    <property type="match status" value="1"/>
</dbReference>
<evidence type="ECO:0000256" key="7">
    <source>
        <dbReference type="PIRSR" id="PIRSR618044-1"/>
    </source>
</evidence>
<organism evidence="11 12">
    <name type="scientific">Candidatus Jorgensenbacteria bacterium CG23_combo_of_CG06-09_8_20_14_all_54_14</name>
    <dbReference type="NCBI Taxonomy" id="1974595"/>
    <lineage>
        <taxon>Bacteria</taxon>
        <taxon>Candidatus Joergenseniibacteriota</taxon>
    </lineage>
</organism>
<protein>
    <recommendedName>
        <fullName evidence="10">Peptidase S11 D-alanyl-D-alanine carboxypeptidase A N-terminal domain-containing protein</fullName>
    </recommendedName>
</protein>
<dbReference type="Gene3D" id="3.40.710.10">
    <property type="entry name" value="DD-peptidase/beta-lactamase superfamily"/>
    <property type="match status" value="1"/>
</dbReference>
<evidence type="ECO:0000256" key="9">
    <source>
        <dbReference type="RuleBase" id="RU004016"/>
    </source>
</evidence>
<dbReference type="GO" id="GO:0071555">
    <property type="term" value="P:cell wall organization"/>
    <property type="evidence" value="ECO:0007669"/>
    <property type="project" value="UniProtKB-KW"/>
</dbReference>
<feature type="binding site" evidence="8">
    <location>
        <position position="273"/>
    </location>
    <ligand>
        <name>substrate</name>
    </ligand>
</feature>
<dbReference type="GO" id="GO:0008360">
    <property type="term" value="P:regulation of cell shape"/>
    <property type="evidence" value="ECO:0007669"/>
    <property type="project" value="UniProtKB-KW"/>
</dbReference>
<feature type="domain" description="Peptidase S11 D-alanyl-D-alanine carboxypeptidase A N-terminal" evidence="10">
    <location>
        <begin position="81"/>
        <end position="301"/>
    </location>
</feature>
<sequence length="322" mass="34408">MKERWQTIILVFVVLVVAGFTRRVSETEVPAAPLGNMTPDAAGTSKSAPAGNVSFQRASVVESAIGSSRRAPVRLWTVLDPALSAHEGLLYSLDDETALWSKNATGEWPIASVVKLLTAVTVMENMGGNKKVAVSEAALTDGGDAGGLKSGEVYATQDLLKVMLLSSSNDAAAVFAEAGGGGAREFVREMQEKAVKMGMAQTHIDDPAGLSALTVSSPSDLLRLIRYILGNHPQIFTWSRTPQFLVQPLNDPVSHTVQNINPLVADARFLGGKTGTLQSAGENFVGVLSFHDRRIAVILLGSMDRVHDVNLILDWAGRAYTW</sequence>
<evidence type="ECO:0000256" key="8">
    <source>
        <dbReference type="PIRSR" id="PIRSR618044-2"/>
    </source>
</evidence>
<evidence type="ECO:0000256" key="4">
    <source>
        <dbReference type="ARBA" id="ARBA00022960"/>
    </source>
</evidence>
<dbReference type="InterPro" id="IPR000871">
    <property type="entry name" value="Beta-lactam_class-A"/>
</dbReference>
<dbReference type="AlphaFoldDB" id="A0A2G9Z9H5"/>
<dbReference type="GO" id="GO:0046677">
    <property type="term" value="P:response to antibiotic"/>
    <property type="evidence" value="ECO:0007669"/>
    <property type="project" value="InterPro"/>
</dbReference>
<evidence type="ECO:0000313" key="12">
    <source>
        <dbReference type="Proteomes" id="UP000228812"/>
    </source>
</evidence>
<evidence type="ECO:0000313" key="11">
    <source>
        <dbReference type="EMBL" id="PIP29807.1"/>
    </source>
</evidence>
<evidence type="ECO:0000256" key="5">
    <source>
        <dbReference type="ARBA" id="ARBA00022984"/>
    </source>
</evidence>
<dbReference type="InterPro" id="IPR018044">
    <property type="entry name" value="Peptidase_S11"/>
</dbReference>
<dbReference type="GO" id="GO:0009252">
    <property type="term" value="P:peptidoglycan biosynthetic process"/>
    <property type="evidence" value="ECO:0007669"/>
    <property type="project" value="UniProtKB-KW"/>
</dbReference>
<dbReference type="EMBL" id="PCRZ01000035">
    <property type="protein sequence ID" value="PIP29807.1"/>
    <property type="molecule type" value="Genomic_DNA"/>
</dbReference>
<dbReference type="InterPro" id="IPR012338">
    <property type="entry name" value="Beta-lactam/transpept-like"/>
</dbReference>
<proteinExistence type="inferred from homology"/>
<dbReference type="PRINTS" id="PR00725">
    <property type="entry name" value="DADACBPTASE1"/>
</dbReference>
<dbReference type="Pfam" id="PF00768">
    <property type="entry name" value="Peptidase_S11"/>
    <property type="match status" value="1"/>
</dbReference>
<dbReference type="GO" id="GO:0030655">
    <property type="term" value="P:beta-lactam antibiotic catabolic process"/>
    <property type="evidence" value="ECO:0007669"/>
    <property type="project" value="InterPro"/>
</dbReference>